<dbReference type="InterPro" id="IPR005490">
    <property type="entry name" value="LD_TPept_cat_dom"/>
</dbReference>
<evidence type="ECO:0000256" key="4">
    <source>
        <dbReference type="ARBA" id="ARBA00022960"/>
    </source>
</evidence>
<dbReference type="Gene3D" id="1.10.101.10">
    <property type="entry name" value="PGBD-like superfamily/PGBD"/>
    <property type="match status" value="1"/>
</dbReference>
<feature type="active site" description="Nucleophile" evidence="7">
    <location>
        <position position="501"/>
    </location>
</feature>
<feature type="compositionally biased region" description="Low complexity" evidence="8">
    <location>
        <begin position="15"/>
        <end position="31"/>
    </location>
</feature>
<dbReference type="InterPro" id="IPR038063">
    <property type="entry name" value="Transpep_catalytic_dom"/>
</dbReference>
<evidence type="ECO:0000256" key="3">
    <source>
        <dbReference type="ARBA" id="ARBA00022679"/>
    </source>
</evidence>
<feature type="region of interest" description="Disordered" evidence="8">
    <location>
        <begin position="1"/>
        <end position="44"/>
    </location>
</feature>
<dbReference type="PANTHER" id="PTHR41533:SF2">
    <property type="entry name" value="BLR7131 PROTEIN"/>
    <property type="match status" value="1"/>
</dbReference>
<feature type="domain" description="L,D-TPase catalytic" evidence="9">
    <location>
        <begin position="347"/>
        <end position="529"/>
    </location>
</feature>
<dbReference type="Proteomes" id="UP000006242">
    <property type="component" value="Unassembled WGS sequence"/>
</dbReference>
<dbReference type="STRING" id="1033802.SSPSH_000464"/>
<name>U2FWU9_9GAMM</name>
<protein>
    <submittedName>
        <fullName evidence="10">Peptidoglycan binding domain protein</fullName>
    </submittedName>
</protein>
<dbReference type="Gene3D" id="2.40.440.10">
    <property type="entry name" value="L,D-transpeptidase catalytic domain-like"/>
    <property type="match status" value="1"/>
</dbReference>
<dbReference type="PROSITE" id="PS52029">
    <property type="entry name" value="LD_TPASE"/>
    <property type="match status" value="1"/>
</dbReference>
<dbReference type="InterPro" id="IPR002477">
    <property type="entry name" value="Peptidoglycan-bd-like"/>
</dbReference>
<reference evidence="10 11" key="1">
    <citation type="journal article" date="2011" name="J. Bacteriol.">
        <title>Genome sequence of Salinisphaera shabanensis, a gammaproteobacterium from the harsh, variable environment of the brine-seawater interface of the Shaban Deep in the Red Sea.</title>
        <authorList>
            <person name="Antunes A."/>
            <person name="Alam I."/>
            <person name="Bajic V.B."/>
            <person name="Stingl U."/>
        </authorList>
    </citation>
    <scope>NUCLEOTIDE SEQUENCE [LARGE SCALE GENOMIC DNA]</scope>
    <source>
        <strain evidence="10 11">E1L3A</strain>
    </source>
</reference>
<dbReference type="InterPro" id="IPR045380">
    <property type="entry name" value="LD_TPept_scaffold_dom"/>
</dbReference>
<comment type="similarity">
    <text evidence="2">Belongs to the YkuD family.</text>
</comment>
<dbReference type="InterPro" id="IPR036366">
    <property type="entry name" value="PGBDSf"/>
</dbReference>
<keyword evidence="4 7" id="KW-0133">Cell shape</keyword>
<keyword evidence="5 7" id="KW-0573">Peptidoglycan synthesis</keyword>
<dbReference type="GO" id="GO:0071555">
    <property type="term" value="P:cell wall organization"/>
    <property type="evidence" value="ECO:0007669"/>
    <property type="project" value="UniProtKB-UniRule"/>
</dbReference>
<evidence type="ECO:0000256" key="8">
    <source>
        <dbReference type="SAM" id="MobiDB-lite"/>
    </source>
</evidence>
<comment type="pathway">
    <text evidence="1 7">Cell wall biogenesis; peptidoglycan biosynthesis.</text>
</comment>
<evidence type="ECO:0000256" key="7">
    <source>
        <dbReference type="PROSITE-ProRule" id="PRU01373"/>
    </source>
</evidence>
<evidence type="ECO:0000256" key="5">
    <source>
        <dbReference type="ARBA" id="ARBA00022984"/>
    </source>
</evidence>
<evidence type="ECO:0000259" key="9">
    <source>
        <dbReference type="PROSITE" id="PS52029"/>
    </source>
</evidence>
<dbReference type="CDD" id="cd16913">
    <property type="entry name" value="YkuD_like"/>
    <property type="match status" value="1"/>
</dbReference>
<dbReference type="EMBL" id="AFNV02000003">
    <property type="protein sequence ID" value="ERJ20354.1"/>
    <property type="molecule type" value="Genomic_DNA"/>
</dbReference>
<evidence type="ECO:0000313" key="10">
    <source>
        <dbReference type="EMBL" id="ERJ20354.1"/>
    </source>
</evidence>
<feature type="compositionally biased region" description="Basic and acidic residues" evidence="8">
    <location>
        <begin position="32"/>
        <end position="41"/>
    </location>
</feature>
<dbReference type="UniPathway" id="UPA00219"/>
<dbReference type="SUPFAM" id="SSF141523">
    <property type="entry name" value="L,D-transpeptidase catalytic domain-like"/>
    <property type="match status" value="1"/>
</dbReference>
<dbReference type="AlphaFoldDB" id="U2FWU9"/>
<evidence type="ECO:0000256" key="6">
    <source>
        <dbReference type="ARBA" id="ARBA00023316"/>
    </source>
</evidence>
<dbReference type="GO" id="GO:0008360">
    <property type="term" value="P:regulation of cell shape"/>
    <property type="evidence" value="ECO:0007669"/>
    <property type="project" value="UniProtKB-UniRule"/>
</dbReference>
<dbReference type="GO" id="GO:0009252">
    <property type="term" value="P:peptidoglycan biosynthetic process"/>
    <property type="evidence" value="ECO:0007669"/>
    <property type="project" value="UniProtKB-UniPathway"/>
</dbReference>
<dbReference type="InterPro" id="IPR052905">
    <property type="entry name" value="LD-transpeptidase_YkuD-like"/>
</dbReference>
<dbReference type="SUPFAM" id="SSF47090">
    <property type="entry name" value="PGBD-like"/>
    <property type="match status" value="1"/>
</dbReference>
<dbReference type="PANTHER" id="PTHR41533">
    <property type="entry name" value="L,D-TRANSPEPTIDASE HI_1667-RELATED"/>
    <property type="match status" value="1"/>
</dbReference>
<organism evidence="10 11">
    <name type="scientific">Salinisphaera shabanensis E1L3A</name>
    <dbReference type="NCBI Taxonomy" id="1033802"/>
    <lineage>
        <taxon>Bacteria</taxon>
        <taxon>Pseudomonadati</taxon>
        <taxon>Pseudomonadota</taxon>
        <taxon>Gammaproteobacteria</taxon>
        <taxon>Salinisphaerales</taxon>
        <taxon>Salinisphaeraceae</taxon>
        <taxon>Salinisphaera</taxon>
    </lineage>
</organism>
<evidence type="ECO:0000256" key="1">
    <source>
        <dbReference type="ARBA" id="ARBA00004752"/>
    </source>
</evidence>
<proteinExistence type="inferred from homology"/>
<evidence type="ECO:0000256" key="2">
    <source>
        <dbReference type="ARBA" id="ARBA00005992"/>
    </source>
</evidence>
<dbReference type="Pfam" id="PF01471">
    <property type="entry name" value="PG_binding_1"/>
    <property type="match status" value="1"/>
</dbReference>
<feature type="active site" description="Proton donor/acceptor" evidence="7">
    <location>
        <position position="482"/>
    </location>
</feature>
<keyword evidence="3" id="KW-0808">Transferase</keyword>
<dbReference type="Pfam" id="PF03734">
    <property type="entry name" value="YkuD"/>
    <property type="match status" value="1"/>
</dbReference>
<dbReference type="eggNOG" id="COG2989">
    <property type="taxonomic scope" value="Bacteria"/>
</dbReference>
<dbReference type="GO" id="GO:0004180">
    <property type="term" value="F:carboxypeptidase activity"/>
    <property type="evidence" value="ECO:0007669"/>
    <property type="project" value="UniProtKB-ARBA"/>
</dbReference>
<keyword evidence="6 7" id="KW-0961">Cell wall biogenesis/degradation</keyword>
<sequence length="595" mass="65740">MLAAAGCSSTPDEQTTTASTPASKTTTADPTSDTKRQRDSAAPEIAQARAIASALDDLTDETVDHAVAGYYRNHDNEPAWFDARGRVRPEIKTLLDALSRADRQGLVITDYGYDALAERIERMDAAPGPLDAETVAALDIRLSQAFVSYAVDLHQGRVGEGELRPRWYEDLPPADYAGALERATRDGDVDAALTELRPPHDGYTRLVKALADYRAIVDAGGWPQVSDGPLLETGVRDSRVPTLRKRLQASGDLTPGAETGENIDDGVDALETMDKPEAAAGNTRSQRYDAQLARAVEHFQRRHGLKVDGKVGSGTLAALNVPARQRARQIEINLERWRWLPADLGDRYVMVNIPEYRLRAYEDSKPALEMRVVVGESYDDRATPVFSDAMEYVVFRPYWNVPAGIAADEIVPEVRKNSGYLEEKNYEIVAQFTPEAEVLPNTPDNIDKVAAGELYVRQRGGSSNALGLVKFMFPNEYAVYLHDSPAEQLFSRTQRDFSHGCVRVEQPAQLAEFVLAGNPGWDATRIDSALHEGDRERVQLDESIPVYLAYWTAFVDDVGVNFRADLYENDPRVEAALRQVNRTTSDNSTARIGSN</sequence>
<accession>U2FWU9</accession>
<dbReference type="Pfam" id="PF20142">
    <property type="entry name" value="Scaffold"/>
    <property type="match status" value="1"/>
</dbReference>
<comment type="caution">
    <text evidence="10">The sequence shown here is derived from an EMBL/GenBank/DDBJ whole genome shotgun (WGS) entry which is preliminary data.</text>
</comment>
<keyword evidence="11" id="KW-1185">Reference proteome</keyword>
<dbReference type="InterPro" id="IPR036365">
    <property type="entry name" value="PGBD-like_sf"/>
</dbReference>
<evidence type="ECO:0000313" key="11">
    <source>
        <dbReference type="Proteomes" id="UP000006242"/>
    </source>
</evidence>
<reference evidence="10 11" key="2">
    <citation type="journal article" date="2013" name="PLoS ONE">
        <title>INDIGO - INtegrated Data Warehouse of MIcrobial GenOmes with Examples from the Red Sea Extremophiles.</title>
        <authorList>
            <person name="Alam I."/>
            <person name="Antunes A."/>
            <person name="Kamau A.A."/>
            <person name="Ba Alawi W."/>
            <person name="Kalkatawi M."/>
            <person name="Stingl U."/>
            <person name="Bajic V.B."/>
        </authorList>
    </citation>
    <scope>NUCLEOTIDE SEQUENCE [LARGE SCALE GENOMIC DNA]</scope>
    <source>
        <strain evidence="10 11">E1L3A</strain>
    </source>
</reference>
<dbReference type="GO" id="GO:0016740">
    <property type="term" value="F:transferase activity"/>
    <property type="evidence" value="ECO:0007669"/>
    <property type="project" value="UniProtKB-KW"/>
</dbReference>
<gene>
    <name evidence="10" type="ORF">SSPSH_000464</name>
</gene>